<protein>
    <recommendedName>
        <fullName evidence="3">Nudix hydrolase domain-containing protein</fullName>
    </recommendedName>
</protein>
<evidence type="ECO:0000313" key="5">
    <source>
        <dbReference type="Proteomes" id="UP000228689"/>
    </source>
</evidence>
<reference evidence="5" key="1">
    <citation type="submission" date="2017-09" db="EMBL/GenBank/DDBJ databases">
        <title>Depth-based differentiation of microbial function through sediment-hosted aquifers and enrichment of novel symbionts in the deep terrestrial subsurface.</title>
        <authorList>
            <person name="Probst A.J."/>
            <person name="Ladd B."/>
            <person name="Jarett J.K."/>
            <person name="Geller-Mcgrath D.E."/>
            <person name="Sieber C.M.K."/>
            <person name="Emerson J.B."/>
            <person name="Anantharaman K."/>
            <person name="Thomas B.C."/>
            <person name="Malmstrom R."/>
            <person name="Stieglmeier M."/>
            <person name="Klingl A."/>
            <person name="Woyke T."/>
            <person name="Ryan C.M."/>
            <person name="Banfield J.F."/>
        </authorList>
    </citation>
    <scope>NUCLEOTIDE SEQUENCE [LARGE SCALE GENOMIC DNA]</scope>
</reference>
<evidence type="ECO:0000256" key="2">
    <source>
        <dbReference type="ARBA" id="ARBA00022801"/>
    </source>
</evidence>
<comment type="cofactor">
    <cofactor evidence="1">
        <name>Mg(2+)</name>
        <dbReference type="ChEBI" id="CHEBI:18420"/>
    </cofactor>
</comment>
<dbReference type="EMBL" id="PFMC01000057">
    <property type="protein sequence ID" value="PIY94764.1"/>
    <property type="molecule type" value="Genomic_DNA"/>
</dbReference>
<organism evidence="4 5">
    <name type="scientific">Candidatus Komeilibacteria bacterium CG_4_10_14_0_8_um_filter_37_78</name>
    <dbReference type="NCBI Taxonomy" id="1974471"/>
    <lineage>
        <taxon>Bacteria</taxon>
        <taxon>Candidatus Komeiliibacteriota</taxon>
    </lineage>
</organism>
<dbReference type="GO" id="GO:0016787">
    <property type="term" value="F:hydrolase activity"/>
    <property type="evidence" value="ECO:0007669"/>
    <property type="project" value="UniProtKB-KW"/>
</dbReference>
<proteinExistence type="predicted"/>
<dbReference type="Proteomes" id="UP000228689">
    <property type="component" value="Unassembled WGS sequence"/>
</dbReference>
<dbReference type="InterPro" id="IPR015797">
    <property type="entry name" value="NUDIX_hydrolase-like_dom_sf"/>
</dbReference>
<evidence type="ECO:0000313" key="4">
    <source>
        <dbReference type="EMBL" id="PIY94764.1"/>
    </source>
</evidence>
<dbReference type="InterPro" id="IPR000086">
    <property type="entry name" value="NUDIX_hydrolase_dom"/>
</dbReference>
<dbReference type="PANTHER" id="PTHR43046:SF14">
    <property type="entry name" value="MUTT_NUDIX FAMILY PROTEIN"/>
    <property type="match status" value="1"/>
</dbReference>
<sequence length="150" mass="16675">MSSKIKQVIVAAGPIIIEDGRVLLNKHGEDKFWKFLGGRVESEDSNDAVMSLENACKREVKEENGFDIDIICPLKPMMVPKPNSDGVYVVLIHFLAKRLGDGKLGEDIKDSQEFNIEQLIAGKYAGEEFAPNIVPVLQSYLDLKKKGFPV</sequence>
<accession>A0A2M7RDL8</accession>
<keyword evidence="2" id="KW-0378">Hydrolase</keyword>
<feature type="domain" description="Nudix hydrolase" evidence="3">
    <location>
        <begin position="6"/>
        <end position="137"/>
    </location>
</feature>
<gene>
    <name evidence="4" type="ORF">COY67_02165</name>
</gene>
<evidence type="ECO:0000256" key="1">
    <source>
        <dbReference type="ARBA" id="ARBA00001946"/>
    </source>
</evidence>
<dbReference type="Gene3D" id="3.90.79.10">
    <property type="entry name" value="Nucleoside Triphosphate Pyrophosphohydrolase"/>
    <property type="match status" value="1"/>
</dbReference>
<evidence type="ECO:0000259" key="3">
    <source>
        <dbReference type="PROSITE" id="PS51462"/>
    </source>
</evidence>
<dbReference type="SUPFAM" id="SSF55811">
    <property type="entry name" value="Nudix"/>
    <property type="match status" value="1"/>
</dbReference>
<dbReference type="AlphaFoldDB" id="A0A2M7RDL8"/>
<dbReference type="PANTHER" id="PTHR43046">
    <property type="entry name" value="GDP-MANNOSE MANNOSYL HYDROLASE"/>
    <property type="match status" value="1"/>
</dbReference>
<dbReference type="Pfam" id="PF00293">
    <property type="entry name" value="NUDIX"/>
    <property type="match status" value="1"/>
</dbReference>
<comment type="caution">
    <text evidence="4">The sequence shown here is derived from an EMBL/GenBank/DDBJ whole genome shotgun (WGS) entry which is preliminary data.</text>
</comment>
<dbReference type="PROSITE" id="PS51462">
    <property type="entry name" value="NUDIX"/>
    <property type="match status" value="1"/>
</dbReference>
<name>A0A2M7RDL8_9BACT</name>